<evidence type="ECO:0000313" key="2">
    <source>
        <dbReference type="Proteomes" id="UP001261666"/>
    </source>
</evidence>
<gene>
    <name evidence="1" type="ORF">QE364_003038</name>
</gene>
<accession>A0ACC6IL22</accession>
<sequence>MPLTVSALHRYPVKSMHAEDLDVATVEPWGIAGDRRWMVVEAAEGRGGRQPGDFVSARTDPALLLVRARLLAEGYDALELTTGTGAASSSITVRVPDPAPQVPVEVWGSHLTAAPQPAADAWLGDLLGRPVHLVHLDDPTRRPTDPRFSHPDDRVSFADGYPLLVTTTASLTAVNDALLEHTEGAAESLTMARFRPNLVLTGDEPAWAEDDWRRIRVGDVTFRAVKGCARCVMTTFDPETGERGHEPTRTLARLRRYDGGVWFGVNLVPDVPTPSPGATSPGAPAPEIRLGDEVEVLERVPAGGGPLRSPA</sequence>
<dbReference type="EMBL" id="JAVIZJ010000008">
    <property type="protein sequence ID" value="MDR6211317.1"/>
    <property type="molecule type" value="Genomic_DNA"/>
</dbReference>
<reference evidence="1" key="1">
    <citation type="submission" date="2023-08" db="EMBL/GenBank/DDBJ databases">
        <title>Functional and genomic diversity of the sorghum phyllosphere microbiome.</title>
        <authorList>
            <person name="Shade A."/>
        </authorList>
    </citation>
    <scope>NUCLEOTIDE SEQUENCE</scope>
    <source>
        <strain evidence="1">SORGH_AS_0885</strain>
    </source>
</reference>
<organism evidence="1 2">
    <name type="scientific">Nocardioides zeae</name>
    <dbReference type="NCBI Taxonomy" id="1457234"/>
    <lineage>
        <taxon>Bacteria</taxon>
        <taxon>Bacillati</taxon>
        <taxon>Actinomycetota</taxon>
        <taxon>Actinomycetes</taxon>
        <taxon>Propionibacteriales</taxon>
        <taxon>Nocardioidaceae</taxon>
        <taxon>Nocardioides</taxon>
    </lineage>
</organism>
<comment type="caution">
    <text evidence="1">The sequence shown here is derived from an EMBL/GenBank/DDBJ whole genome shotgun (WGS) entry which is preliminary data.</text>
</comment>
<name>A0ACC6IL22_9ACTN</name>
<keyword evidence="2" id="KW-1185">Reference proteome</keyword>
<dbReference type="Proteomes" id="UP001261666">
    <property type="component" value="Unassembled WGS sequence"/>
</dbReference>
<evidence type="ECO:0000313" key="1">
    <source>
        <dbReference type="EMBL" id="MDR6211317.1"/>
    </source>
</evidence>
<protein>
    <submittedName>
        <fullName evidence="1">Uncharacterized protein YcbX</fullName>
    </submittedName>
</protein>
<proteinExistence type="predicted"/>